<feature type="non-terminal residue" evidence="9">
    <location>
        <position position="1"/>
    </location>
</feature>
<accession>A0A930VZB9</accession>
<evidence type="ECO:0000256" key="8">
    <source>
        <dbReference type="ARBA" id="ARBA00049047"/>
    </source>
</evidence>
<evidence type="ECO:0000313" key="10">
    <source>
        <dbReference type="Proteomes" id="UP000698335"/>
    </source>
</evidence>
<dbReference type="GO" id="GO:0004834">
    <property type="term" value="F:tryptophan synthase activity"/>
    <property type="evidence" value="ECO:0007669"/>
    <property type="project" value="UniProtKB-EC"/>
</dbReference>
<evidence type="ECO:0000256" key="6">
    <source>
        <dbReference type="ARBA" id="ARBA00023141"/>
    </source>
</evidence>
<keyword evidence="4" id="KW-0028">Amino-acid biosynthesis</keyword>
<reference evidence="9" key="1">
    <citation type="submission" date="2020-04" db="EMBL/GenBank/DDBJ databases">
        <title>Deep metagenomics examines the oral microbiome during advanced dental caries in children, revealing novel taxa and co-occurrences with host molecules.</title>
        <authorList>
            <person name="Baker J.L."/>
            <person name="Morton J.T."/>
            <person name="Dinis M."/>
            <person name="Alvarez R."/>
            <person name="Tran N.C."/>
            <person name="Knight R."/>
            <person name="Edlund A."/>
        </authorList>
    </citation>
    <scope>NUCLEOTIDE SEQUENCE</scope>
    <source>
        <strain evidence="9">JCVI_38_bin.5</strain>
    </source>
</reference>
<comment type="pathway">
    <text evidence="1">Amino-acid biosynthesis; L-tryptophan biosynthesis; L-tryptophan from chorismate: step 5/5.</text>
</comment>
<dbReference type="Proteomes" id="UP000698335">
    <property type="component" value="Unassembled WGS sequence"/>
</dbReference>
<keyword evidence="7" id="KW-0456">Lyase</keyword>
<keyword evidence="5" id="KW-0822">Tryptophan biosynthesis</keyword>
<evidence type="ECO:0000256" key="7">
    <source>
        <dbReference type="ARBA" id="ARBA00023239"/>
    </source>
</evidence>
<dbReference type="GO" id="GO:0005829">
    <property type="term" value="C:cytosol"/>
    <property type="evidence" value="ECO:0007669"/>
    <property type="project" value="TreeGrafter"/>
</dbReference>
<comment type="subunit">
    <text evidence="2">Tetramer of two alpha and two beta chains.</text>
</comment>
<dbReference type="Pfam" id="PF00290">
    <property type="entry name" value="Trp_syntA"/>
    <property type="match status" value="1"/>
</dbReference>
<evidence type="ECO:0000256" key="3">
    <source>
        <dbReference type="ARBA" id="ARBA00012043"/>
    </source>
</evidence>
<evidence type="ECO:0000256" key="4">
    <source>
        <dbReference type="ARBA" id="ARBA00022605"/>
    </source>
</evidence>
<dbReference type="EC" id="4.2.1.20" evidence="3"/>
<dbReference type="InterPro" id="IPR013785">
    <property type="entry name" value="Aldolase_TIM"/>
</dbReference>
<dbReference type="PANTHER" id="PTHR43406:SF1">
    <property type="entry name" value="TRYPTOPHAN SYNTHASE ALPHA CHAIN, CHLOROPLASTIC"/>
    <property type="match status" value="1"/>
</dbReference>
<organism evidence="9 10">
    <name type="scientific">Lancefieldella rimae</name>
    <dbReference type="NCBI Taxonomy" id="1383"/>
    <lineage>
        <taxon>Bacteria</taxon>
        <taxon>Bacillati</taxon>
        <taxon>Actinomycetota</taxon>
        <taxon>Coriobacteriia</taxon>
        <taxon>Coriobacteriales</taxon>
        <taxon>Atopobiaceae</taxon>
        <taxon>Lancefieldella</taxon>
    </lineage>
</organism>
<evidence type="ECO:0000256" key="5">
    <source>
        <dbReference type="ARBA" id="ARBA00022822"/>
    </source>
</evidence>
<dbReference type="Gene3D" id="3.20.20.70">
    <property type="entry name" value="Aldolase class I"/>
    <property type="match status" value="1"/>
</dbReference>
<evidence type="ECO:0000256" key="2">
    <source>
        <dbReference type="ARBA" id="ARBA00011270"/>
    </source>
</evidence>
<dbReference type="AlphaFoldDB" id="A0A930VZB9"/>
<dbReference type="EMBL" id="JABZGW010000070">
    <property type="protein sequence ID" value="MBF4807548.1"/>
    <property type="molecule type" value="Genomic_DNA"/>
</dbReference>
<proteinExistence type="predicted"/>
<dbReference type="InterPro" id="IPR011060">
    <property type="entry name" value="RibuloseP-bd_barrel"/>
</dbReference>
<name>A0A930VZB9_9ACTN</name>
<dbReference type="SUPFAM" id="SSF51366">
    <property type="entry name" value="Ribulose-phoshate binding barrel"/>
    <property type="match status" value="1"/>
</dbReference>
<evidence type="ECO:0000256" key="1">
    <source>
        <dbReference type="ARBA" id="ARBA00004733"/>
    </source>
</evidence>
<comment type="caution">
    <text evidence="9">The sequence shown here is derived from an EMBL/GenBank/DDBJ whole genome shotgun (WGS) entry which is preliminary data.</text>
</comment>
<keyword evidence="6" id="KW-0057">Aromatic amino acid biosynthesis</keyword>
<dbReference type="InterPro" id="IPR002028">
    <property type="entry name" value="Trp_synthase_suA"/>
</dbReference>
<gene>
    <name evidence="9" type="ORF">HXK26_02475</name>
</gene>
<sequence length="170" mass="18771">TAKRAYEELSKIRKVFSSRIVLMTYEEGLKKYEIQKLPRWIYDALLCVDGVQRREDYAGLVHIFSQSLSGEEIRQAVEESDLFAYVVSGEGKTGGTISGHSGYVETIARIRAYSAIPAYVGFGIKSAQDVAEVLGNGADGAIIGSELIRKVNSGDLRLVEQYLKSLCQKV</sequence>
<evidence type="ECO:0000313" key="9">
    <source>
        <dbReference type="EMBL" id="MBF4807548.1"/>
    </source>
</evidence>
<comment type="catalytic activity">
    <reaction evidence="8">
        <text>(1S,2R)-1-C-(indol-3-yl)glycerol 3-phosphate + L-serine = D-glyceraldehyde 3-phosphate + L-tryptophan + H2O</text>
        <dbReference type="Rhea" id="RHEA:10532"/>
        <dbReference type="ChEBI" id="CHEBI:15377"/>
        <dbReference type="ChEBI" id="CHEBI:33384"/>
        <dbReference type="ChEBI" id="CHEBI:57912"/>
        <dbReference type="ChEBI" id="CHEBI:58866"/>
        <dbReference type="ChEBI" id="CHEBI:59776"/>
        <dbReference type="EC" id="4.2.1.20"/>
    </reaction>
</comment>
<dbReference type="PANTHER" id="PTHR43406">
    <property type="entry name" value="TRYPTOPHAN SYNTHASE, ALPHA CHAIN"/>
    <property type="match status" value="1"/>
</dbReference>
<protein>
    <recommendedName>
        <fullName evidence="3">tryptophan synthase</fullName>
        <ecNumber evidence="3">4.2.1.20</ecNumber>
    </recommendedName>
</protein>